<feature type="transmembrane region" description="Helical" evidence="1">
    <location>
        <begin position="223"/>
        <end position="246"/>
    </location>
</feature>
<evidence type="ECO:0008006" key="4">
    <source>
        <dbReference type="Google" id="ProtNLM"/>
    </source>
</evidence>
<dbReference type="VEuPathDB" id="FungiDB:DIURU_000072"/>
<dbReference type="AlphaFoldDB" id="A0A642UZZ7"/>
<dbReference type="PANTHER" id="PTHR12822">
    <property type="entry name" value="PROTEIN YIPF"/>
    <property type="match status" value="1"/>
</dbReference>
<dbReference type="GeneID" id="54778725"/>
<name>A0A642UZZ7_DIURU</name>
<evidence type="ECO:0000313" key="2">
    <source>
        <dbReference type="EMBL" id="KAA8908759.1"/>
    </source>
</evidence>
<keyword evidence="3" id="KW-1185">Reference proteome</keyword>
<feature type="transmembrane region" description="Helical" evidence="1">
    <location>
        <begin position="106"/>
        <end position="126"/>
    </location>
</feature>
<evidence type="ECO:0000256" key="1">
    <source>
        <dbReference type="SAM" id="Phobius"/>
    </source>
</evidence>
<feature type="transmembrane region" description="Helical" evidence="1">
    <location>
        <begin position="183"/>
        <end position="202"/>
    </location>
</feature>
<dbReference type="GO" id="GO:0031267">
    <property type="term" value="F:small GTPase binding"/>
    <property type="evidence" value="ECO:0007669"/>
    <property type="project" value="InterPro"/>
</dbReference>
<evidence type="ECO:0000313" key="3">
    <source>
        <dbReference type="Proteomes" id="UP000449547"/>
    </source>
</evidence>
<dbReference type="OrthoDB" id="10256463at2759"/>
<feature type="transmembrane region" description="Helical" evidence="1">
    <location>
        <begin position="147"/>
        <end position="171"/>
    </location>
</feature>
<feature type="transmembrane region" description="Helical" evidence="1">
    <location>
        <begin position="63"/>
        <end position="86"/>
    </location>
</feature>
<dbReference type="EMBL" id="SWFT01000004">
    <property type="protein sequence ID" value="KAA8908759.1"/>
    <property type="molecule type" value="Genomic_DNA"/>
</dbReference>
<protein>
    <recommendedName>
        <fullName evidence="4">Protein YIP</fullName>
    </recommendedName>
</protein>
<proteinExistence type="predicted"/>
<keyword evidence="1" id="KW-0472">Membrane</keyword>
<sequence length="251" mass="28404">MTSAPAAAPSQAAKDYGNSHMFSINFYRRYFDIDSEIFFDKLYKTLIPFTSSDDDIASDSPELYGFIWITGTLVFLMFVSATASNIMGQWLHGGDETPAYNYNFDLIFKSMAIFYGYNVIVPFLLVMWTRFVTKFPEPLPLFNVMSIYGYTNILWVPITLINFLFVVFISYEKHHVLLNVLEWVIVVISGVITMISNLSKVAPSIKNNCVMLHTGDAAAGRRVYFPLLVALGLAHVGFTVLVKWSFFGINV</sequence>
<organism evidence="2 3">
    <name type="scientific">Diutina rugosa</name>
    <name type="common">Yeast</name>
    <name type="synonym">Candida rugosa</name>
    <dbReference type="NCBI Taxonomy" id="5481"/>
    <lineage>
        <taxon>Eukaryota</taxon>
        <taxon>Fungi</taxon>
        <taxon>Dikarya</taxon>
        <taxon>Ascomycota</taxon>
        <taxon>Saccharomycotina</taxon>
        <taxon>Pichiomycetes</taxon>
        <taxon>Debaryomycetaceae</taxon>
        <taxon>Diutina</taxon>
    </lineage>
</organism>
<dbReference type="GO" id="GO:0005794">
    <property type="term" value="C:Golgi apparatus"/>
    <property type="evidence" value="ECO:0007669"/>
    <property type="project" value="InterPro"/>
</dbReference>
<dbReference type="OMA" id="MFQINFY"/>
<keyword evidence="1" id="KW-0812">Transmembrane</keyword>
<dbReference type="InterPro" id="IPR039765">
    <property type="entry name" value="Yip5/YIPF1/YIPF2"/>
</dbReference>
<comment type="caution">
    <text evidence="2">The sequence shown here is derived from an EMBL/GenBank/DDBJ whole genome shotgun (WGS) entry which is preliminary data.</text>
</comment>
<accession>A0A642UZZ7</accession>
<dbReference type="RefSeq" id="XP_034015187.1">
    <property type="nucleotide sequence ID" value="XM_034158999.1"/>
</dbReference>
<dbReference type="PANTHER" id="PTHR12822:SF2">
    <property type="entry name" value="PROTEIN YIPF"/>
    <property type="match status" value="1"/>
</dbReference>
<reference evidence="2 3" key="1">
    <citation type="submission" date="2019-07" db="EMBL/GenBank/DDBJ databases">
        <title>Genome assembly of two rare yeast pathogens: Diutina rugosa and Trichomonascus ciferrii.</title>
        <authorList>
            <person name="Mixao V."/>
            <person name="Saus E."/>
            <person name="Hansen A."/>
            <person name="Lass-Flor C."/>
            <person name="Gabaldon T."/>
        </authorList>
    </citation>
    <scope>NUCLEOTIDE SEQUENCE [LARGE SCALE GENOMIC DNA]</scope>
    <source>
        <strain evidence="2 3">CBS 613</strain>
    </source>
</reference>
<keyword evidence="1" id="KW-1133">Transmembrane helix</keyword>
<dbReference type="GO" id="GO:0016192">
    <property type="term" value="P:vesicle-mediated transport"/>
    <property type="evidence" value="ECO:0007669"/>
    <property type="project" value="InterPro"/>
</dbReference>
<dbReference type="Proteomes" id="UP000449547">
    <property type="component" value="Unassembled WGS sequence"/>
</dbReference>
<gene>
    <name evidence="2" type="ORF">DIURU_000072</name>
</gene>